<dbReference type="InterPro" id="IPR025762">
    <property type="entry name" value="DFDF"/>
</dbReference>
<proteinExistence type="inferred from homology"/>
<organism evidence="8 9">
    <name type="scientific">Bionectria ochroleuca</name>
    <name type="common">Gliocladium roseum</name>
    <dbReference type="NCBI Taxonomy" id="29856"/>
    <lineage>
        <taxon>Eukaryota</taxon>
        <taxon>Fungi</taxon>
        <taxon>Dikarya</taxon>
        <taxon>Ascomycota</taxon>
        <taxon>Pezizomycotina</taxon>
        <taxon>Sordariomycetes</taxon>
        <taxon>Hypocreomycetidae</taxon>
        <taxon>Hypocreales</taxon>
        <taxon>Bionectriaceae</taxon>
        <taxon>Clonostachys</taxon>
    </lineage>
</organism>
<evidence type="ECO:0000256" key="4">
    <source>
        <dbReference type="ARBA" id="ARBA00022490"/>
    </source>
</evidence>
<name>A0A8H7KDV4_BIOOC</name>
<gene>
    <name evidence="8" type="ORF">IM811_003981</name>
</gene>
<dbReference type="InterPro" id="IPR004443">
    <property type="entry name" value="YjeF_N_dom"/>
</dbReference>
<evidence type="ECO:0000256" key="5">
    <source>
        <dbReference type="SAM" id="MobiDB-lite"/>
    </source>
</evidence>
<feature type="domain" description="DFDF" evidence="7">
    <location>
        <begin position="30"/>
        <end position="66"/>
    </location>
</feature>
<comment type="similarity">
    <text evidence="2">Belongs to the EDC3 family.</text>
</comment>
<dbReference type="SMART" id="SM01199">
    <property type="entry name" value="FDF"/>
    <property type="match status" value="1"/>
</dbReference>
<dbReference type="AlphaFoldDB" id="A0A8H7KDV4"/>
<evidence type="ECO:0000313" key="8">
    <source>
        <dbReference type="EMBL" id="KAF9745680.1"/>
    </source>
</evidence>
<dbReference type="PANTHER" id="PTHR13612:SF0">
    <property type="entry name" value="ENHANCER OF MRNA-DECAPPING PROTEIN 3"/>
    <property type="match status" value="1"/>
</dbReference>
<feature type="region of interest" description="Disordered" evidence="5">
    <location>
        <begin position="1"/>
        <end position="34"/>
    </location>
</feature>
<dbReference type="GO" id="GO:0003729">
    <property type="term" value="F:mRNA binding"/>
    <property type="evidence" value="ECO:0007669"/>
    <property type="project" value="TreeGrafter"/>
</dbReference>
<dbReference type="PANTHER" id="PTHR13612">
    <property type="entry name" value="ENHANCER OF MRNA-DECAPPING PROTEIN 3"/>
    <property type="match status" value="1"/>
</dbReference>
<dbReference type="GO" id="GO:0031087">
    <property type="term" value="P:deadenylation-independent decapping of nuclear-transcribed mRNA"/>
    <property type="evidence" value="ECO:0007669"/>
    <property type="project" value="TreeGrafter"/>
</dbReference>
<comment type="caution">
    <text evidence="8">The sequence shown here is derived from an EMBL/GenBank/DDBJ whole genome shotgun (WGS) entry which is preliminary data.</text>
</comment>
<feature type="region of interest" description="Disordered" evidence="5">
    <location>
        <begin position="67"/>
        <end position="90"/>
    </location>
</feature>
<dbReference type="InterPro" id="IPR036652">
    <property type="entry name" value="YjeF_N_dom_sf"/>
</dbReference>
<dbReference type="EMBL" id="JADCTT010000012">
    <property type="protein sequence ID" value="KAF9745680.1"/>
    <property type="molecule type" value="Genomic_DNA"/>
</dbReference>
<feature type="compositionally biased region" description="Basic and acidic residues" evidence="5">
    <location>
        <begin position="125"/>
        <end position="142"/>
    </location>
</feature>
<evidence type="ECO:0000256" key="3">
    <source>
        <dbReference type="ARBA" id="ARBA00015797"/>
    </source>
</evidence>
<dbReference type="Proteomes" id="UP000616885">
    <property type="component" value="Unassembled WGS sequence"/>
</dbReference>
<dbReference type="Pfam" id="PF03853">
    <property type="entry name" value="YjeF_N"/>
    <property type="match status" value="1"/>
</dbReference>
<evidence type="ECO:0000259" key="6">
    <source>
        <dbReference type="PROSITE" id="PS51385"/>
    </source>
</evidence>
<dbReference type="Gene3D" id="3.40.50.10260">
    <property type="entry name" value="YjeF N-terminal domain"/>
    <property type="match status" value="1"/>
</dbReference>
<dbReference type="InterPro" id="IPR019050">
    <property type="entry name" value="FDF_dom"/>
</dbReference>
<accession>A0A8H7KDV4</accession>
<evidence type="ECO:0000256" key="2">
    <source>
        <dbReference type="ARBA" id="ARBA00006610"/>
    </source>
</evidence>
<dbReference type="Pfam" id="PF09532">
    <property type="entry name" value="FDF"/>
    <property type="match status" value="1"/>
</dbReference>
<feature type="region of interest" description="Disordered" evidence="5">
    <location>
        <begin position="113"/>
        <end position="159"/>
    </location>
</feature>
<evidence type="ECO:0000256" key="1">
    <source>
        <dbReference type="ARBA" id="ARBA00004201"/>
    </source>
</evidence>
<evidence type="ECO:0000313" key="9">
    <source>
        <dbReference type="Proteomes" id="UP000616885"/>
    </source>
</evidence>
<comment type="subcellular location">
    <subcellularLocation>
        <location evidence="1">Cytoplasm</location>
        <location evidence="1">P-body</location>
    </subcellularLocation>
</comment>
<dbReference type="PROSITE" id="PS51385">
    <property type="entry name" value="YJEF_N"/>
    <property type="match status" value="1"/>
</dbReference>
<protein>
    <recommendedName>
        <fullName evidence="3">Enhancer of mRNA-decapping protein 3</fullName>
    </recommendedName>
</protein>
<reference evidence="8" key="1">
    <citation type="submission" date="2020-10" db="EMBL/GenBank/DDBJ databases">
        <title>High-Quality Genome Resource of Clonostachys rosea strain S41 by Oxford Nanopore Long-Read Sequencing.</title>
        <authorList>
            <person name="Wang H."/>
        </authorList>
    </citation>
    <scope>NUCLEOTIDE SEQUENCE</scope>
    <source>
        <strain evidence="8">S41</strain>
    </source>
</reference>
<sequence length="308" mass="34154">MLQSTAAFQPFTSLKRLSRGRKGNGDGNGWASEDVTEEMGEFDFENNLAKFDKRTIFDQMRKEDQIDEGDRLVSHNRRPKPGTNGGKNLHYTENVLDIPAAIAKNAGFWNSEADDPHAVNSGERNSGREPRASSLRRNESKRGVSRRSQSRKASQVVIGAQPLSRVNSAQRSNRPGLYIISSNRRLETISSLQMLNLENIAANEVGFTEDLMAENSGRGIAEVALRALADPAVKVRFEMAGCEASLDNSTTVILAGNNKSSVRAMAAARHLRNRNIDVVICIVGIERERDLLEDLRRQIDLYRAFGGR</sequence>
<dbReference type="SUPFAM" id="SSF64153">
    <property type="entry name" value="YjeF N-terminal domain-like"/>
    <property type="match status" value="1"/>
</dbReference>
<keyword evidence="4" id="KW-0963">Cytoplasm</keyword>
<dbReference type="PROSITE" id="PS51512">
    <property type="entry name" value="DFDF"/>
    <property type="match status" value="1"/>
</dbReference>
<dbReference type="GO" id="GO:0033962">
    <property type="term" value="P:P-body assembly"/>
    <property type="evidence" value="ECO:0007669"/>
    <property type="project" value="TreeGrafter"/>
</dbReference>
<feature type="domain" description="YjeF N-terminal" evidence="6">
    <location>
        <begin position="194"/>
        <end position="308"/>
    </location>
</feature>
<evidence type="ECO:0000259" key="7">
    <source>
        <dbReference type="PROSITE" id="PS51512"/>
    </source>
</evidence>
<feature type="compositionally biased region" description="Polar residues" evidence="5">
    <location>
        <begin position="1"/>
        <end position="12"/>
    </location>
</feature>
<dbReference type="GO" id="GO:0000932">
    <property type="term" value="C:P-body"/>
    <property type="evidence" value="ECO:0007669"/>
    <property type="project" value="UniProtKB-SubCell"/>
</dbReference>